<sequence>MNKHAYTYSVLQYRHDVWSGECMNVGVLVYCPDLGYLKLQTRTGGSRLSNAFPGINRKALLHDMRELERWFDRKCSERGSEWMWRSAHDVGLRLLGDDDSSFRWHLNGTGVTNDPASTQDQLFHRFVTQHDPEPGRVPRTDEQVFEVVRSKLKTSEILSRMEPHTVRSNYSEFTFEHSFRNGRWHCIQAISLDSADAEQMQRKAERWAGVLVGISEAPEPFTVYMVTGRPTKADLTKQYERMMELLRHAPTKPLVLDEEEADEIGRRIIG</sequence>
<gene>
    <name evidence="1" type="ORF">SAMN05444340_11731</name>
</gene>
<name>A0A1H3MHF7_9RHOB</name>
<dbReference type="InterPro" id="IPR021398">
    <property type="entry name" value="DUF3037"/>
</dbReference>
<keyword evidence="2" id="KW-1185">Reference proteome</keyword>
<protein>
    <recommendedName>
        <fullName evidence="3">DUF3037 domain-containing protein</fullName>
    </recommendedName>
</protein>
<accession>A0A1H3MHF7</accession>
<dbReference type="RefSeq" id="WP_177177960.1">
    <property type="nucleotide sequence ID" value="NZ_FNPF01000017.1"/>
</dbReference>
<dbReference type="Proteomes" id="UP000199286">
    <property type="component" value="Unassembled WGS sequence"/>
</dbReference>
<proteinExistence type="predicted"/>
<dbReference type="AlphaFoldDB" id="A0A1H3MHF7"/>
<evidence type="ECO:0000313" key="2">
    <source>
        <dbReference type="Proteomes" id="UP000199286"/>
    </source>
</evidence>
<reference evidence="1 2" key="1">
    <citation type="submission" date="2016-10" db="EMBL/GenBank/DDBJ databases">
        <authorList>
            <person name="de Groot N.N."/>
        </authorList>
    </citation>
    <scope>NUCLEOTIDE SEQUENCE [LARGE SCALE GENOMIC DNA]</scope>
    <source>
        <strain evidence="1 2">DSM 26880</strain>
    </source>
</reference>
<evidence type="ECO:0008006" key="3">
    <source>
        <dbReference type="Google" id="ProtNLM"/>
    </source>
</evidence>
<organism evidence="1 2">
    <name type="scientific">Citreimonas salinaria</name>
    <dbReference type="NCBI Taxonomy" id="321339"/>
    <lineage>
        <taxon>Bacteria</taxon>
        <taxon>Pseudomonadati</taxon>
        <taxon>Pseudomonadota</taxon>
        <taxon>Alphaproteobacteria</taxon>
        <taxon>Rhodobacterales</taxon>
        <taxon>Roseobacteraceae</taxon>
        <taxon>Citreimonas</taxon>
    </lineage>
</organism>
<dbReference type="Pfam" id="PF11236">
    <property type="entry name" value="DUF3037"/>
    <property type="match status" value="1"/>
</dbReference>
<evidence type="ECO:0000313" key="1">
    <source>
        <dbReference type="EMBL" id="SDY76120.1"/>
    </source>
</evidence>
<dbReference type="EMBL" id="FNPF01000017">
    <property type="protein sequence ID" value="SDY76120.1"/>
    <property type="molecule type" value="Genomic_DNA"/>
</dbReference>